<dbReference type="AlphaFoldDB" id="A0A0K1Q8N6"/>
<name>A0A0K1Q8N6_9BACT</name>
<accession>A0A0K1Q8N6</accession>
<dbReference type="EMBL" id="CP012333">
    <property type="protein sequence ID" value="AKV02108.1"/>
    <property type="molecule type" value="Genomic_DNA"/>
</dbReference>
<protein>
    <submittedName>
        <fullName evidence="1">Type IV pilus assembly PilZ</fullName>
    </submittedName>
</protein>
<organism evidence="1 2">
    <name type="scientific">Labilithrix luteola</name>
    <dbReference type="NCBI Taxonomy" id="1391654"/>
    <lineage>
        <taxon>Bacteria</taxon>
        <taxon>Pseudomonadati</taxon>
        <taxon>Myxococcota</taxon>
        <taxon>Polyangia</taxon>
        <taxon>Polyangiales</taxon>
        <taxon>Labilitrichaceae</taxon>
        <taxon>Labilithrix</taxon>
    </lineage>
</organism>
<dbReference type="Proteomes" id="UP000064967">
    <property type="component" value="Chromosome"/>
</dbReference>
<dbReference type="RefSeq" id="WP_146653074.1">
    <property type="nucleotide sequence ID" value="NZ_CP012333.1"/>
</dbReference>
<evidence type="ECO:0000313" key="1">
    <source>
        <dbReference type="EMBL" id="AKV02108.1"/>
    </source>
</evidence>
<gene>
    <name evidence="1" type="ORF">AKJ09_08771</name>
</gene>
<dbReference type="KEGG" id="llu:AKJ09_08771"/>
<proteinExistence type="predicted"/>
<dbReference type="STRING" id="1391654.AKJ09_08771"/>
<keyword evidence="2" id="KW-1185">Reference proteome</keyword>
<reference evidence="1 2" key="1">
    <citation type="submission" date="2015-08" db="EMBL/GenBank/DDBJ databases">
        <authorList>
            <person name="Babu N.S."/>
            <person name="Beckwith C.J."/>
            <person name="Beseler K.G."/>
            <person name="Brison A."/>
            <person name="Carone J.V."/>
            <person name="Caskin T.P."/>
            <person name="Diamond M."/>
            <person name="Durham M.E."/>
            <person name="Foxe J.M."/>
            <person name="Go M."/>
            <person name="Henderson B.A."/>
            <person name="Jones I.B."/>
            <person name="McGettigan J.A."/>
            <person name="Micheletti S.J."/>
            <person name="Nasrallah M.E."/>
            <person name="Ortiz D."/>
            <person name="Piller C.R."/>
            <person name="Privatt S.R."/>
            <person name="Schneider S.L."/>
            <person name="Sharp S."/>
            <person name="Smith T.C."/>
            <person name="Stanton J.D."/>
            <person name="Ullery H.E."/>
            <person name="Wilson R.J."/>
            <person name="Serrano M.G."/>
            <person name="Buck G."/>
            <person name="Lee V."/>
            <person name="Wang Y."/>
            <person name="Carvalho R."/>
            <person name="Voegtly L."/>
            <person name="Shi R."/>
            <person name="Duckworth R."/>
            <person name="Johnson A."/>
            <person name="Loviza R."/>
            <person name="Walstead R."/>
            <person name="Shah Z."/>
            <person name="Kiflezghi M."/>
            <person name="Wade K."/>
            <person name="Ball S.L."/>
            <person name="Bradley K.W."/>
            <person name="Asai D.J."/>
            <person name="Bowman C.A."/>
            <person name="Russell D.A."/>
            <person name="Pope W.H."/>
            <person name="Jacobs-Sera D."/>
            <person name="Hendrix R.W."/>
            <person name="Hatfull G.F."/>
        </authorList>
    </citation>
    <scope>NUCLEOTIDE SEQUENCE [LARGE SCALE GENOMIC DNA]</scope>
    <source>
        <strain evidence="1 2">DSM 27648</strain>
    </source>
</reference>
<sequence length="167" mass="18265">MTTGQYIARFRELHDRAKSGSLNEKELVEYRQARTEFSRLMMVAQQLNRSGKTLRSTLRIAQLFKVELDLGAPPAVRTTTVDLATGGFAALLPMNEPLGKVVGFTLNVPVVGNAPSAIRGTARVASSRPHGGLFRVSFTFEPLKPAEQEQLEVVIIDSVLARFASPV</sequence>
<evidence type="ECO:0000313" key="2">
    <source>
        <dbReference type="Proteomes" id="UP000064967"/>
    </source>
</evidence>